<dbReference type="AlphaFoldDB" id="A0A398DEG3"/>
<comment type="cofactor">
    <cofactor evidence="1 11">
        <name>pyridoxal 5'-phosphate</name>
        <dbReference type="ChEBI" id="CHEBI:597326"/>
    </cofactor>
</comment>
<keyword evidence="15" id="KW-1185">Reference proteome</keyword>
<keyword evidence="9 11" id="KW-0456">Lyase</keyword>
<dbReference type="RefSeq" id="WP_119088230.1">
    <property type="nucleotide sequence ID" value="NZ_QXIV01000058.1"/>
</dbReference>
<evidence type="ECO:0000259" key="12">
    <source>
        <dbReference type="Pfam" id="PF00291"/>
    </source>
</evidence>
<comment type="pathway">
    <text evidence="2 11">Amino-acid biosynthesis; L-tryptophan biosynthesis; L-tryptophan from chorismate: step 5/5.</text>
</comment>
<evidence type="ECO:0000256" key="3">
    <source>
        <dbReference type="ARBA" id="ARBA00009982"/>
    </source>
</evidence>
<dbReference type="Gene3D" id="3.40.50.1100">
    <property type="match status" value="2"/>
</dbReference>
<dbReference type="EMBL" id="QXIW01000031">
    <property type="protein sequence ID" value="RIE12089.1"/>
    <property type="molecule type" value="Genomic_DNA"/>
</dbReference>
<evidence type="ECO:0000256" key="5">
    <source>
        <dbReference type="ARBA" id="ARBA00022605"/>
    </source>
</evidence>
<evidence type="ECO:0000256" key="2">
    <source>
        <dbReference type="ARBA" id="ARBA00004733"/>
    </source>
</evidence>
<dbReference type="SUPFAM" id="SSF53686">
    <property type="entry name" value="Tryptophan synthase beta subunit-like PLP-dependent enzymes"/>
    <property type="match status" value="1"/>
</dbReference>
<organism evidence="14 16">
    <name type="scientific">Candidatus Cryosericum hinesii</name>
    <dbReference type="NCBI Taxonomy" id="2290915"/>
    <lineage>
        <taxon>Bacteria</taxon>
        <taxon>Pseudomonadati</taxon>
        <taxon>Caldisericota/Cryosericota group</taxon>
        <taxon>Candidatus Cryosericota</taxon>
        <taxon>Candidatus Cryosericia</taxon>
        <taxon>Candidatus Cryosericales</taxon>
        <taxon>Candidatus Cryosericaceae</taxon>
        <taxon>Candidatus Cryosericum</taxon>
    </lineage>
</organism>
<dbReference type="InterPro" id="IPR023026">
    <property type="entry name" value="Trp_synth_beta/beta-like"/>
</dbReference>
<dbReference type="PANTHER" id="PTHR48077">
    <property type="entry name" value="TRYPTOPHAN SYNTHASE-RELATED"/>
    <property type="match status" value="1"/>
</dbReference>
<comment type="catalytic activity">
    <reaction evidence="10 11">
        <text>(1S,2R)-1-C-(indol-3-yl)glycerol 3-phosphate + L-serine = D-glyceraldehyde 3-phosphate + L-tryptophan + H2O</text>
        <dbReference type="Rhea" id="RHEA:10532"/>
        <dbReference type="ChEBI" id="CHEBI:15377"/>
        <dbReference type="ChEBI" id="CHEBI:33384"/>
        <dbReference type="ChEBI" id="CHEBI:57912"/>
        <dbReference type="ChEBI" id="CHEBI:58866"/>
        <dbReference type="ChEBI" id="CHEBI:59776"/>
        <dbReference type="EC" id="4.2.1.20"/>
    </reaction>
</comment>
<dbReference type="Proteomes" id="UP000266042">
    <property type="component" value="Unassembled WGS sequence"/>
</dbReference>
<reference evidence="15 16" key="1">
    <citation type="submission" date="2018-09" db="EMBL/GenBank/DDBJ databases">
        <title>Discovery and Ecogenomic Context for Candidatus Cryosericales, a Global Caldiserica Order Active in Thawing Permafrost.</title>
        <authorList>
            <person name="Martinez M.A."/>
            <person name="Woodcroft B.J."/>
            <person name="Ignacio Espinoza J.C."/>
            <person name="Zayed A."/>
            <person name="Singleton C.M."/>
            <person name="Boyd J."/>
            <person name="Li Y.-F."/>
            <person name="Purvine S."/>
            <person name="Maughan H."/>
            <person name="Hodgkins S.B."/>
            <person name="Anderson D."/>
            <person name="Sederholm M."/>
            <person name="Temperton B."/>
            <person name="Saleska S.R."/>
            <person name="Tyson G.W."/>
            <person name="Rich V.I."/>
        </authorList>
    </citation>
    <scope>NUCLEOTIDE SEQUENCE [LARGE SCALE GENOMIC DNA]</scope>
    <source>
        <strain evidence="13 15">SMC2</strain>
        <strain evidence="14 16">SMC3</strain>
    </source>
</reference>
<evidence type="ECO:0000313" key="16">
    <source>
        <dbReference type="Proteomes" id="UP000266042"/>
    </source>
</evidence>
<feature type="modified residue" description="N6-(pyridoxal phosphate)lysine" evidence="11">
    <location>
        <position position="93"/>
    </location>
</feature>
<dbReference type="PROSITE" id="PS00168">
    <property type="entry name" value="TRP_SYNTHASE_BETA"/>
    <property type="match status" value="1"/>
</dbReference>
<keyword evidence="5 11" id="KW-0028">Amino-acid biosynthesis</keyword>
<dbReference type="GO" id="GO:0004834">
    <property type="term" value="F:tryptophan synthase activity"/>
    <property type="evidence" value="ECO:0007669"/>
    <property type="project" value="UniProtKB-UniRule"/>
</dbReference>
<dbReference type="Pfam" id="PF00291">
    <property type="entry name" value="PALP"/>
    <property type="match status" value="1"/>
</dbReference>
<evidence type="ECO:0000256" key="1">
    <source>
        <dbReference type="ARBA" id="ARBA00001933"/>
    </source>
</evidence>
<keyword evidence="7 11" id="KW-0663">Pyridoxal phosphate</keyword>
<dbReference type="InterPro" id="IPR006653">
    <property type="entry name" value="Trp_synth_b_CS"/>
</dbReference>
<dbReference type="NCBIfam" id="TIGR00263">
    <property type="entry name" value="trpB"/>
    <property type="match status" value="1"/>
</dbReference>
<comment type="function">
    <text evidence="11">The beta subunit is responsible for the synthesis of L-tryptophan from indole and L-serine.</text>
</comment>
<evidence type="ECO:0000256" key="4">
    <source>
        <dbReference type="ARBA" id="ARBA00011270"/>
    </source>
</evidence>
<comment type="similarity">
    <text evidence="3 11">Belongs to the TrpB family.</text>
</comment>
<comment type="caution">
    <text evidence="14">The sequence shown here is derived from an EMBL/GenBank/DDBJ whole genome shotgun (WGS) entry which is preliminary data.</text>
</comment>
<feature type="domain" description="Tryptophan synthase beta chain-like PALP" evidence="12">
    <location>
        <begin position="59"/>
        <end position="383"/>
    </location>
</feature>
<dbReference type="PANTHER" id="PTHR48077:SF3">
    <property type="entry name" value="TRYPTOPHAN SYNTHASE"/>
    <property type="match status" value="1"/>
</dbReference>
<evidence type="ECO:0000256" key="9">
    <source>
        <dbReference type="ARBA" id="ARBA00023239"/>
    </source>
</evidence>
<keyword evidence="8 11" id="KW-0057">Aromatic amino acid biosynthesis</keyword>
<dbReference type="Proteomes" id="UP000265724">
    <property type="component" value="Unassembled WGS sequence"/>
</dbReference>
<dbReference type="EC" id="4.2.1.20" evidence="11"/>
<protein>
    <recommendedName>
        <fullName evidence="11">Tryptophan synthase beta chain</fullName>
        <ecNumber evidence="11">4.2.1.20</ecNumber>
    </recommendedName>
</protein>
<evidence type="ECO:0000313" key="14">
    <source>
        <dbReference type="EMBL" id="RIE12089.1"/>
    </source>
</evidence>
<accession>A0A398DEG3</accession>
<dbReference type="UniPathway" id="UPA00035">
    <property type="reaction ID" value="UER00044"/>
</dbReference>
<dbReference type="EMBL" id="QXIX01000061">
    <property type="protein sequence ID" value="RIE11505.1"/>
    <property type="molecule type" value="Genomic_DNA"/>
</dbReference>
<keyword evidence="6 11" id="KW-0822">Tryptophan biosynthesis</keyword>
<proteinExistence type="inferred from homology"/>
<comment type="subunit">
    <text evidence="4 11">Tetramer of two alpha and two beta chains.</text>
</comment>
<dbReference type="InterPro" id="IPR006654">
    <property type="entry name" value="Trp_synth_beta"/>
</dbReference>
<dbReference type="CDD" id="cd06446">
    <property type="entry name" value="Trp-synth_B"/>
    <property type="match status" value="1"/>
</dbReference>
<dbReference type="FunFam" id="3.40.50.1100:FF:000004">
    <property type="entry name" value="Tryptophan synthase beta chain"/>
    <property type="match status" value="1"/>
</dbReference>
<dbReference type="InterPro" id="IPR001926">
    <property type="entry name" value="TrpB-like_PALP"/>
</dbReference>
<gene>
    <name evidence="11 14" type="primary">trpB</name>
    <name evidence="13" type="ORF">SMC2_08875</name>
    <name evidence="14" type="ORF">SMC3_06755</name>
</gene>
<evidence type="ECO:0000256" key="8">
    <source>
        <dbReference type="ARBA" id="ARBA00023141"/>
    </source>
</evidence>
<name>A0A398DEG3_9BACT</name>
<evidence type="ECO:0000313" key="13">
    <source>
        <dbReference type="EMBL" id="RIE11505.1"/>
    </source>
</evidence>
<dbReference type="PIRSF" id="PIRSF001413">
    <property type="entry name" value="Trp_syn_beta"/>
    <property type="match status" value="1"/>
</dbReference>
<sequence>MNTLPLHADANGYFGAYGGQYVPPQLKTILDRLDTAFQEAVNDPAFTGEMDRLLRDYVGRPSPLYRADRLTAYAAGARIYLKREDLNHTGAHKINNTIGQGLLARRMGASRLIAETGAGQHGVATATVAALLGMGCDIYMGAEDMRRQHLNVVRMELLGACVHSVTDGLATLKDAVDAALGAWATDPEASFYLLGSAVGPHPYPEVVRTFQSVIGREARAQALQAEGRLPDALVACVGGGSNAIGLFADFLENEDVALVGVEPAGKGLATGLHAATMTAGHPEVIHGMRTYVLADDKGNPTPCYSVAAGLDYPGVGPQHAALRDCGRATYVTATDTEALEAFVLLSHLEGIVPALESSHAIAYALRLASTMRPDQFIIVNLSGRGDKDVDEVTRLLDIRKDVAVAPGGCPL</sequence>
<dbReference type="HAMAP" id="MF_00133">
    <property type="entry name" value="Trp_synth_beta"/>
    <property type="match status" value="1"/>
</dbReference>
<dbReference type="InterPro" id="IPR036052">
    <property type="entry name" value="TrpB-like_PALP_sf"/>
</dbReference>
<evidence type="ECO:0000256" key="7">
    <source>
        <dbReference type="ARBA" id="ARBA00022898"/>
    </source>
</evidence>
<evidence type="ECO:0000313" key="15">
    <source>
        <dbReference type="Proteomes" id="UP000265724"/>
    </source>
</evidence>
<dbReference type="GO" id="GO:0005737">
    <property type="term" value="C:cytoplasm"/>
    <property type="evidence" value="ECO:0007669"/>
    <property type="project" value="TreeGrafter"/>
</dbReference>
<evidence type="ECO:0000256" key="11">
    <source>
        <dbReference type="HAMAP-Rule" id="MF_00133"/>
    </source>
</evidence>
<evidence type="ECO:0000256" key="6">
    <source>
        <dbReference type="ARBA" id="ARBA00022822"/>
    </source>
</evidence>
<evidence type="ECO:0000256" key="10">
    <source>
        <dbReference type="ARBA" id="ARBA00049047"/>
    </source>
</evidence>